<comment type="cofactor">
    <cofactor evidence="2">
        <name>Cu cation</name>
        <dbReference type="ChEBI" id="CHEBI:23378"/>
    </cofactor>
</comment>
<dbReference type="InterPro" id="IPR033138">
    <property type="entry name" value="Cu_oxidase_CS"/>
</dbReference>
<keyword evidence="11" id="KW-1015">Disulfide bond</keyword>
<dbReference type="InterPro" id="IPR011707">
    <property type="entry name" value="Cu-oxidase-like_N"/>
</dbReference>
<sequence length="518" mass="57639">MARLQSLLSFVTASVLLGGTYAAVIGPVGDLVLTNEVVNPDGFSRSAAVAGGTLEGALIVGNKGDVLKINVINNLDDPTMLQSTSIHWHGFVQKETNWADGGAFVNQCPIPKGHSFLYEFPVRDQAGTFWYHSHLSTQYCDGLRGPLVIYDPQDPFLDMYDVDDESTVITLADWYHQKAPRLVDPTPDSTLINGLGRWRRNDRRTEVTVIQVEQGKRYRIRVVNVACQPDYEFWINSHRMTVIEADSINHQPVETESFRIFAGQRYSYVLHADQPVGNYWIRAKPSDGDKGFKDGINSAILRYVGAPAQDPRDDDWEPASMLKEQDLHPLENPGAPGQPFPGGVDHSINLDFSNSGDNFYINDVSFVHPDLPVLLQILSGAQDAHSLLPAGSVYPLPRNATIEITMTGAGKRGFEHPIHLHGHSFDVVRVAGSDTYNYNNPVRRDVVNSGKGGDEVTIRFVTDNPGPWFLHCHIDWHLETGFAAVMAERVEDWESTVKPPPAWNELCPLYYAQPEGDR</sequence>
<comment type="caution">
    <text evidence="18">The sequence shown here is derived from an EMBL/GenBank/DDBJ whole genome shotgun (WGS) entry which is preliminary data.</text>
</comment>
<evidence type="ECO:0000259" key="17">
    <source>
        <dbReference type="Pfam" id="PF07732"/>
    </source>
</evidence>
<keyword evidence="13" id="KW-0439">Lignin degradation</keyword>
<feature type="domain" description="Plastocyanin-like" evidence="16">
    <location>
        <begin position="367"/>
        <end position="490"/>
    </location>
</feature>
<dbReference type="GO" id="GO:0005507">
    <property type="term" value="F:copper ion binding"/>
    <property type="evidence" value="ECO:0007669"/>
    <property type="project" value="InterPro"/>
</dbReference>
<evidence type="ECO:0000256" key="7">
    <source>
        <dbReference type="ARBA" id="ARBA00022723"/>
    </source>
</evidence>
<evidence type="ECO:0000256" key="2">
    <source>
        <dbReference type="ARBA" id="ARBA00001935"/>
    </source>
</evidence>
<feature type="domain" description="Plastocyanin-like" evidence="17">
    <location>
        <begin position="35"/>
        <end position="153"/>
    </location>
</feature>
<feature type="chain" id="PRO_5043833124" description="laccase" evidence="14">
    <location>
        <begin position="23"/>
        <end position="518"/>
    </location>
</feature>
<evidence type="ECO:0000256" key="12">
    <source>
        <dbReference type="ARBA" id="ARBA00023180"/>
    </source>
</evidence>
<keyword evidence="8" id="KW-0677">Repeat</keyword>
<dbReference type="AlphaFoldDB" id="A0AAW0D4N1"/>
<dbReference type="Pfam" id="PF07732">
    <property type="entry name" value="Cu-oxidase_3"/>
    <property type="match status" value="1"/>
</dbReference>
<keyword evidence="7" id="KW-0479">Metal-binding</keyword>
<keyword evidence="6" id="KW-0964">Secreted</keyword>
<dbReference type="EC" id="1.10.3.2" evidence="5"/>
<feature type="domain" description="Plastocyanin-like" evidence="15">
    <location>
        <begin position="165"/>
        <end position="306"/>
    </location>
</feature>
<organism evidence="18 19">
    <name type="scientific">Paramarasmius palmivorus</name>
    <dbReference type="NCBI Taxonomy" id="297713"/>
    <lineage>
        <taxon>Eukaryota</taxon>
        <taxon>Fungi</taxon>
        <taxon>Dikarya</taxon>
        <taxon>Basidiomycota</taxon>
        <taxon>Agaricomycotina</taxon>
        <taxon>Agaricomycetes</taxon>
        <taxon>Agaricomycetidae</taxon>
        <taxon>Agaricales</taxon>
        <taxon>Marasmiineae</taxon>
        <taxon>Marasmiaceae</taxon>
        <taxon>Paramarasmius</taxon>
    </lineage>
</organism>
<evidence type="ECO:0000313" key="18">
    <source>
        <dbReference type="EMBL" id="KAK7045436.1"/>
    </source>
</evidence>
<dbReference type="Proteomes" id="UP001383192">
    <property type="component" value="Unassembled WGS sequence"/>
</dbReference>
<evidence type="ECO:0000256" key="1">
    <source>
        <dbReference type="ARBA" id="ARBA00000349"/>
    </source>
</evidence>
<comment type="similarity">
    <text evidence="4">Belongs to the multicopper oxidase family.</text>
</comment>
<dbReference type="InterPro" id="IPR008972">
    <property type="entry name" value="Cupredoxin"/>
</dbReference>
<evidence type="ECO:0000256" key="9">
    <source>
        <dbReference type="ARBA" id="ARBA00023002"/>
    </source>
</evidence>
<dbReference type="InterPro" id="IPR045087">
    <property type="entry name" value="Cu-oxidase_fam"/>
</dbReference>
<evidence type="ECO:0000256" key="11">
    <source>
        <dbReference type="ARBA" id="ARBA00023157"/>
    </source>
</evidence>
<comment type="subcellular location">
    <subcellularLocation>
        <location evidence="3">Secreted</location>
    </subcellularLocation>
</comment>
<dbReference type="GO" id="GO:0046274">
    <property type="term" value="P:lignin catabolic process"/>
    <property type="evidence" value="ECO:0007669"/>
    <property type="project" value="UniProtKB-KW"/>
</dbReference>
<dbReference type="GO" id="GO:0005576">
    <property type="term" value="C:extracellular region"/>
    <property type="evidence" value="ECO:0007669"/>
    <property type="project" value="UniProtKB-SubCell"/>
</dbReference>
<evidence type="ECO:0000259" key="15">
    <source>
        <dbReference type="Pfam" id="PF00394"/>
    </source>
</evidence>
<keyword evidence="19" id="KW-1185">Reference proteome</keyword>
<keyword evidence="14" id="KW-0732">Signal</keyword>
<evidence type="ECO:0000256" key="13">
    <source>
        <dbReference type="ARBA" id="ARBA00023185"/>
    </source>
</evidence>
<dbReference type="PANTHER" id="PTHR11709:SF511">
    <property type="entry name" value="LACCASE"/>
    <property type="match status" value="1"/>
</dbReference>
<keyword evidence="12" id="KW-0325">Glycoprotein</keyword>
<evidence type="ECO:0000256" key="6">
    <source>
        <dbReference type="ARBA" id="ARBA00022525"/>
    </source>
</evidence>
<dbReference type="FunFam" id="2.60.40.420:FF:000045">
    <property type="entry name" value="Laccase 2"/>
    <property type="match status" value="1"/>
</dbReference>
<dbReference type="Pfam" id="PF00394">
    <property type="entry name" value="Cu-oxidase"/>
    <property type="match status" value="1"/>
</dbReference>
<dbReference type="FunFam" id="2.60.40.420:FF:000112">
    <property type="entry name" value="Laccase B"/>
    <property type="match status" value="1"/>
</dbReference>
<proteinExistence type="inferred from homology"/>
<dbReference type="Pfam" id="PF07731">
    <property type="entry name" value="Cu-oxidase_2"/>
    <property type="match status" value="1"/>
</dbReference>
<reference evidence="18 19" key="1">
    <citation type="submission" date="2024-01" db="EMBL/GenBank/DDBJ databases">
        <title>A draft genome for a cacao thread blight-causing isolate of Paramarasmius palmivorus.</title>
        <authorList>
            <person name="Baruah I.K."/>
            <person name="Bukari Y."/>
            <person name="Amoako-Attah I."/>
            <person name="Meinhardt L.W."/>
            <person name="Bailey B.A."/>
            <person name="Cohen S.P."/>
        </authorList>
    </citation>
    <scope>NUCLEOTIDE SEQUENCE [LARGE SCALE GENOMIC DNA]</scope>
    <source>
        <strain evidence="18 19">GH-12</strain>
    </source>
</reference>
<dbReference type="InterPro" id="IPR001117">
    <property type="entry name" value="Cu-oxidase_2nd"/>
</dbReference>
<comment type="catalytic activity">
    <reaction evidence="1">
        <text>4 hydroquinone + O2 = 4 benzosemiquinone + 2 H2O</text>
        <dbReference type="Rhea" id="RHEA:11276"/>
        <dbReference type="ChEBI" id="CHEBI:15377"/>
        <dbReference type="ChEBI" id="CHEBI:15379"/>
        <dbReference type="ChEBI" id="CHEBI:17594"/>
        <dbReference type="ChEBI" id="CHEBI:17977"/>
        <dbReference type="EC" id="1.10.3.2"/>
    </reaction>
</comment>
<dbReference type="CDD" id="cd13903">
    <property type="entry name" value="CuRO_3_Tv-LCC_like"/>
    <property type="match status" value="1"/>
</dbReference>
<dbReference type="PANTHER" id="PTHR11709">
    <property type="entry name" value="MULTI-COPPER OXIDASE"/>
    <property type="match status" value="1"/>
</dbReference>
<gene>
    <name evidence="18" type="primary">lcc3_6</name>
    <name evidence="18" type="ORF">VNI00_007689</name>
</gene>
<evidence type="ECO:0000256" key="10">
    <source>
        <dbReference type="ARBA" id="ARBA00023008"/>
    </source>
</evidence>
<evidence type="ECO:0000256" key="14">
    <source>
        <dbReference type="SAM" id="SignalP"/>
    </source>
</evidence>
<evidence type="ECO:0000256" key="5">
    <source>
        <dbReference type="ARBA" id="ARBA00012297"/>
    </source>
</evidence>
<protein>
    <recommendedName>
        <fullName evidence="5">laccase</fullName>
        <ecNumber evidence="5">1.10.3.2</ecNumber>
    </recommendedName>
</protein>
<dbReference type="Gene3D" id="2.60.40.420">
    <property type="entry name" value="Cupredoxins - blue copper proteins"/>
    <property type="match status" value="3"/>
</dbReference>
<evidence type="ECO:0000313" key="19">
    <source>
        <dbReference type="Proteomes" id="UP001383192"/>
    </source>
</evidence>
<evidence type="ECO:0000256" key="8">
    <source>
        <dbReference type="ARBA" id="ARBA00022737"/>
    </source>
</evidence>
<accession>A0AAW0D4N1</accession>
<dbReference type="PROSITE" id="PS00079">
    <property type="entry name" value="MULTICOPPER_OXIDASE1"/>
    <property type="match status" value="1"/>
</dbReference>
<name>A0AAW0D4N1_9AGAR</name>
<keyword evidence="9" id="KW-0560">Oxidoreductase</keyword>
<feature type="signal peptide" evidence="14">
    <location>
        <begin position="1"/>
        <end position="22"/>
    </location>
</feature>
<evidence type="ECO:0000259" key="16">
    <source>
        <dbReference type="Pfam" id="PF07731"/>
    </source>
</evidence>
<keyword evidence="10" id="KW-0186">Copper</keyword>
<dbReference type="GO" id="GO:0052716">
    <property type="term" value="F:hydroquinone:oxygen oxidoreductase activity"/>
    <property type="evidence" value="ECO:0007669"/>
    <property type="project" value="UniProtKB-EC"/>
</dbReference>
<dbReference type="SUPFAM" id="SSF49503">
    <property type="entry name" value="Cupredoxins"/>
    <property type="match status" value="3"/>
</dbReference>
<dbReference type="InterPro" id="IPR011706">
    <property type="entry name" value="Cu-oxidase_C"/>
</dbReference>
<evidence type="ECO:0000256" key="4">
    <source>
        <dbReference type="ARBA" id="ARBA00010609"/>
    </source>
</evidence>
<dbReference type="EMBL" id="JAYKXP010000025">
    <property type="protein sequence ID" value="KAK7045436.1"/>
    <property type="molecule type" value="Genomic_DNA"/>
</dbReference>
<evidence type="ECO:0000256" key="3">
    <source>
        <dbReference type="ARBA" id="ARBA00004613"/>
    </source>
</evidence>